<dbReference type="SUPFAM" id="SSF81606">
    <property type="entry name" value="PP2C-like"/>
    <property type="match status" value="1"/>
</dbReference>
<feature type="compositionally biased region" description="Basic and acidic residues" evidence="1">
    <location>
        <begin position="351"/>
        <end position="365"/>
    </location>
</feature>
<feature type="compositionally biased region" description="Basic residues" evidence="1">
    <location>
        <begin position="324"/>
        <end position="336"/>
    </location>
</feature>
<proteinExistence type="predicted"/>
<accession>A0A546XJD8</accession>
<dbReference type="Gene3D" id="3.60.40.10">
    <property type="entry name" value="PPM-type phosphatase domain"/>
    <property type="match status" value="1"/>
</dbReference>
<dbReference type="Pfam" id="PF13672">
    <property type="entry name" value="PP2C_2"/>
    <property type="match status" value="1"/>
</dbReference>
<dbReference type="SMART" id="SM00331">
    <property type="entry name" value="PP2C_SIG"/>
    <property type="match status" value="1"/>
</dbReference>
<evidence type="ECO:0000259" key="2">
    <source>
        <dbReference type="PROSITE" id="PS51746"/>
    </source>
</evidence>
<dbReference type="InterPro" id="IPR001932">
    <property type="entry name" value="PPM-type_phosphatase-like_dom"/>
</dbReference>
<comment type="caution">
    <text evidence="3">The sequence shown here is derived from an EMBL/GenBank/DDBJ whole genome shotgun (WGS) entry which is preliminary data.</text>
</comment>
<evidence type="ECO:0000256" key="1">
    <source>
        <dbReference type="SAM" id="MobiDB-lite"/>
    </source>
</evidence>
<dbReference type="PROSITE" id="PS51746">
    <property type="entry name" value="PPM_2"/>
    <property type="match status" value="1"/>
</dbReference>
<dbReference type="Proteomes" id="UP000317023">
    <property type="component" value="Unassembled WGS sequence"/>
</dbReference>
<protein>
    <submittedName>
        <fullName evidence="3">Serine/threonine-protein phosphatase</fullName>
    </submittedName>
</protein>
<evidence type="ECO:0000313" key="4">
    <source>
        <dbReference type="Proteomes" id="UP000317023"/>
    </source>
</evidence>
<reference evidence="3 4" key="1">
    <citation type="journal article" date="2019" name="Appl. Microbiol. Biotechnol.">
        <title>Differential efficiency of wild type rhizogenic strains for rol gene transformation of plants.</title>
        <authorList>
            <person name="Desmet S."/>
            <person name="De Keyser E."/>
            <person name="Van Vaerenbergh J."/>
            <person name="Baeyen S."/>
            <person name="Van Huylenbroeck J."/>
            <person name="Geelen D."/>
            <person name="Dhooghe E."/>
        </authorList>
    </citation>
    <scope>NUCLEOTIDE SEQUENCE [LARGE SCALE GENOMIC DNA]</scope>
    <source>
        <strain evidence="3 4">MAFF210266</strain>
    </source>
</reference>
<dbReference type="EMBL" id="SGOE01000011">
    <property type="protein sequence ID" value="TRB00852.1"/>
    <property type="molecule type" value="Genomic_DNA"/>
</dbReference>
<dbReference type="SMART" id="SM00332">
    <property type="entry name" value="PP2Cc"/>
    <property type="match status" value="1"/>
</dbReference>
<dbReference type="InterPro" id="IPR036457">
    <property type="entry name" value="PPM-type-like_dom_sf"/>
</dbReference>
<feature type="region of interest" description="Disordered" evidence="1">
    <location>
        <begin position="294"/>
        <end position="365"/>
    </location>
</feature>
<feature type="domain" description="PPM-type phosphatase" evidence="2">
    <location>
        <begin position="26"/>
        <end position="258"/>
    </location>
</feature>
<feature type="compositionally biased region" description="Basic and acidic residues" evidence="1">
    <location>
        <begin position="305"/>
        <end position="314"/>
    </location>
</feature>
<evidence type="ECO:0000313" key="3">
    <source>
        <dbReference type="EMBL" id="TRB00852.1"/>
    </source>
</evidence>
<gene>
    <name evidence="3" type="ORF">EXN61_25285</name>
</gene>
<dbReference type="AlphaFoldDB" id="A0A546XJD8"/>
<sequence length="365" mass="39523">MNDVLYRRIYDILSGRQSRSVETTELYAVGSIVGSVRNRNEDIGAVVTVRHGRAAAKDFAVALVCDGMGGMSDGRIAALTAASTFIATILRSDRFSGAQRALMSALNAAQRAVYDELRGNGGTTLSAVFLDGTSEAWLVHVGDSRIYEVRAGFELRPVTRDDTIGAALQRQQDNRPDNNRLIQFVGLDGELDPQIRPIERNTVSGLLLTSDGAHSPSPEILATIAKHAKSGPELVRKLLNVADAFGGLDNATAVHLPTVMATAEGNQHEDRPNEDIVASILCSSGQHDIWFTESAIQRAPSMSRPDYRRDEEQKPATNLPSKNKPPKKPKQPKGKKKESSSEELPLIAEKPIAKLDFSDDGDGKS</sequence>
<organism evidence="3 4">
    <name type="scientific">Agrobacterium tumefaciens</name>
    <dbReference type="NCBI Taxonomy" id="358"/>
    <lineage>
        <taxon>Bacteria</taxon>
        <taxon>Pseudomonadati</taxon>
        <taxon>Pseudomonadota</taxon>
        <taxon>Alphaproteobacteria</taxon>
        <taxon>Hyphomicrobiales</taxon>
        <taxon>Rhizobiaceae</taxon>
        <taxon>Rhizobium/Agrobacterium group</taxon>
        <taxon>Agrobacterium</taxon>
        <taxon>Agrobacterium tumefaciens complex</taxon>
    </lineage>
</organism>
<name>A0A546XJD8_AGRTU</name>